<protein>
    <submittedName>
        <fullName evidence="1">Uncharacterized protein</fullName>
    </submittedName>
</protein>
<evidence type="ECO:0000313" key="1">
    <source>
        <dbReference type="EMBL" id="SFO97077.1"/>
    </source>
</evidence>
<dbReference type="Proteomes" id="UP000199227">
    <property type="component" value="Unassembled WGS sequence"/>
</dbReference>
<dbReference type="AlphaFoldDB" id="A0A1I5LIU6"/>
<gene>
    <name evidence="1" type="ORF">SAMN05216234_10346</name>
</gene>
<dbReference type="STRING" id="223786.SAMN05216234_10346"/>
<evidence type="ECO:0000313" key="2">
    <source>
        <dbReference type="Proteomes" id="UP000199227"/>
    </source>
</evidence>
<organism evidence="1 2">
    <name type="scientific">Hydrogenimonas thermophila</name>
    <dbReference type="NCBI Taxonomy" id="223786"/>
    <lineage>
        <taxon>Bacteria</taxon>
        <taxon>Pseudomonadati</taxon>
        <taxon>Campylobacterota</taxon>
        <taxon>Epsilonproteobacteria</taxon>
        <taxon>Campylobacterales</taxon>
        <taxon>Hydrogenimonadaceae</taxon>
        <taxon>Hydrogenimonas</taxon>
    </lineage>
</organism>
<dbReference type="RefSeq" id="WP_092910435.1">
    <property type="nucleotide sequence ID" value="NZ_FOXB01000003.1"/>
</dbReference>
<sequence>MKKYDPIDYELAIHDLAGIAVLVESVGHRINTVGTSQSDENAFSQITDLLHTKQEIFQALFDEYHELMRESKK</sequence>
<proteinExistence type="predicted"/>
<dbReference type="EMBL" id="FOXB01000003">
    <property type="protein sequence ID" value="SFO97077.1"/>
    <property type="molecule type" value="Genomic_DNA"/>
</dbReference>
<keyword evidence="2" id="KW-1185">Reference proteome</keyword>
<accession>A0A1I5LIU6</accession>
<name>A0A1I5LIU6_9BACT</name>
<reference evidence="1 2" key="1">
    <citation type="submission" date="2016-10" db="EMBL/GenBank/DDBJ databases">
        <authorList>
            <person name="de Groot N.N."/>
        </authorList>
    </citation>
    <scope>NUCLEOTIDE SEQUENCE [LARGE SCALE GENOMIC DNA]</scope>
    <source>
        <strain evidence="1 2">EP1-55-1</strain>
    </source>
</reference>